<dbReference type="PANTHER" id="PTHR31793:SF37">
    <property type="entry name" value="ACYL-COA THIOESTER HYDROLASE YBGC"/>
    <property type="match status" value="1"/>
</dbReference>
<evidence type="ECO:0000256" key="1">
    <source>
        <dbReference type="ARBA" id="ARBA00005953"/>
    </source>
</evidence>
<sequence>VVYYANYLKYIERGRSEYLRELNFDQGQLARDHSALFVVRSLQANYLLPAFLDDLIEVHTEIKSVSHASLTFAQKIVNIEKNTVLFNAEVKIVSVLKNNFKPCALPQVI</sequence>
<dbReference type="PANTHER" id="PTHR31793">
    <property type="entry name" value="4-HYDROXYBENZOYL-COA THIOESTERASE FAMILY MEMBER"/>
    <property type="match status" value="1"/>
</dbReference>
<dbReference type="InterPro" id="IPR050563">
    <property type="entry name" value="4-hydroxybenzoyl-CoA_TE"/>
</dbReference>
<evidence type="ECO:0000259" key="3">
    <source>
        <dbReference type="Pfam" id="PF03061"/>
    </source>
</evidence>
<dbReference type="SUPFAM" id="SSF54637">
    <property type="entry name" value="Thioesterase/thiol ester dehydrase-isomerase"/>
    <property type="match status" value="1"/>
</dbReference>
<dbReference type="InterPro" id="IPR006683">
    <property type="entry name" value="Thioestr_dom"/>
</dbReference>
<dbReference type="Gene3D" id="3.10.129.10">
    <property type="entry name" value="Hotdog Thioesterase"/>
    <property type="match status" value="1"/>
</dbReference>
<accession>A0A382RKE1</accession>
<dbReference type="NCBIfam" id="TIGR00051">
    <property type="entry name" value="YbgC/FadM family acyl-CoA thioesterase"/>
    <property type="match status" value="1"/>
</dbReference>
<feature type="non-terminal residue" evidence="4">
    <location>
        <position position="109"/>
    </location>
</feature>
<dbReference type="InterPro" id="IPR029069">
    <property type="entry name" value="HotDog_dom_sf"/>
</dbReference>
<comment type="similarity">
    <text evidence="1">Belongs to the 4-hydroxybenzoyl-CoA thioesterase family.</text>
</comment>
<protein>
    <recommendedName>
        <fullName evidence="3">Thioesterase domain-containing protein</fullName>
    </recommendedName>
</protein>
<dbReference type="PIRSF" id="PIRSF003230">
    <property type="entry name" value="YbgC"/>
    <property type="match status" value="1"/>
</dbReference>
<dbReference type="CDD" id="cd00586">
    <property type="entry name" value="4HBT"/>
    <property type="match status" value="1"/>
</dbReference>
<dbReference type="AlphaFoldDB" id="A0A382RKE1"/>
<feature type="domain" description="Thioesterase" evidence="3">
    <location>
        <begin position="1"/>
        <end position="82"/>
    </location>
</feature>
<evidence type="ECO:0000256" key="2">
    <source>
        <dbReference type="ARBA" id="ARBA00022801"/>
    </source>
</evidence>
<dbReference type="InterPro" id="IPR006684">
    <property type="entry name" value="YbgC/YbaW"/>
</dbReference>
<organism evidence="4">
    <name type="scientific">marine metagenome</name>
    <dbReference type="NCBI Taxonomy" id="408172"/>
    <lineage>
        <taxon>unclassified sequences</taxon>
        <taxon>metagenomes</taxon>
        <taxon>ecological metagenomes</taxon>
    </lineage>
</organism>
<keyword evidence="2" id="KW-0378">Hydrolase</keyword>
<evidence type="ECO:0000313" key="4">
    <source>
        <dbReference type="EMBL" id="SVC98096.1"/>
    </source>
</evidence>
<gene>
    <name evidence="4" type="ORF">METZ01_LOCUS350950</name>
</gene>
<dbReference type="EMBL" id="UINC01122346">
    <property type="protein sequence ID" value="SVC98096.1"/>
    <property type="molecule type" value="Genomic_DNA"/>
</dbReference>
<name>A0A382RKE1_9ZZZZ</name>
<dbReference type="Pfam" id="PF03061">
    <property type="entry name" value="4HBT"/>
    <property type="match status" value="1"/>
</dbReference>
<reference evidence="4" key="1">
    <citation type="submission" date="2018-05" db="EMBL/GenBank/DDBJ databases">
        <authorList>
            <person name="Lanie J.A."/>
            <person name="Ng W.-L."/>
            <person name="Kazmierczak K.M."/>
            <person name="Andrzejewski T.M."/>
            <person name="Davidsen T.M."/>
            <person name="Wayne K.J."/>
            <person name="Tettelin H."/>
            <person name="Glass J.I."/>
            <person name="Rusch D."/>
            <person name="Podicherti R."/>
            <person name="Tsui H.-C.T."/>
            <person name="Winkler M.E."/>
        </authorList>
    </citation>
    <scope>NUCLEOTIDE SEQUENCE</scope>
</reference>
<proteinExistence type="inferred from homology"/>
<feature type="non-terminal residue" evidence="4">
    <location>
        <position position="1"/>
    </location>
</feature>
<dbReference type="GO" id="GO:0047617">
    <property type="term" value="F:fatty acyl-CoA hydrolase activity"/>
    <property type="evidence" value="ECO:0007669"/>
    <property type="project" value="TreeGrafter"/>
</dbReference>